<keyword evidence="3" id="KW-1185">Reference proteome</keyword>
<protein>
    <recommendedName>
        <fullName evidence="4">SUKH-4 immunity protein of toxin-antitoxin system</fullName>
    </recommendedName>
</protein>
<evidence type="ECO:0000313" key="2">
    <source>
        <dbReference type="EMBL" id="MBU3062987.1"/>
    </source>
</evidence>
<proteinExistence type="predicted"/>
<organism evidence="2 3">
    <name type="scientific">Nocardia albiluteola</name>
    <dbReference type="NCBI Taxonomy" id="2842303"/>
    <lineage>
        <taxon>Bacteria</taxon>
        <taxon>Bacillati</taxon>
        <taxon>Actinomycetota</taxon>
        <taxon>Actinomycetes</taxon>
        <taxon>Mycobacteriales</taxon>
        <taxon>Nocardiaceae</taxon>
        <taxon>Nocardia</taxon>
    </lineage>
</organism>
<name>A0ABS6AY57_9NOCA</name>
<evidence type="ECO:0000313" key="3">
    <source>
        <dbReference type="Proteomes" id="UP000733379"/>
    </source>
</evidence>
<feature type="region of interest" description="Disordered" evidence="1">
    <location>
        <begin position="146"/>
        <end position="173"/>
    </location>
</feature>
<reference evidence="2 3" key="1">
    <citation type="submission" date="2021-06" db="EMBL/GenBank/DDBJ databases">
        <title>Actinomycetes sequencing.</title>
        <authorList>
            <person name="Shan Q."/>
        </authorList>
    </citation>
    <scope>NUCLEOTIDE SEQUENCE [LARGE SCALE GENOMIC DNA]</scope>
    <source>
        <strain evidence="2 3">NEAU-G5</strain>
    </source>
</reference>
<sequence>MDTPTHPDDGRESDVTTAGSAPDIGFSLNAEPDDPAPSRVTAAAETAVDDSETAAIGPDSREVLIDSASEGDDGDDTRVVPVVAAQVSTVEGGMVSATTSGTGTREVGTHSASDAAARDDVDVGEQLDEGEVSSLAPAPAAVIGSAVAEQAATPGRAATDHPPAGGDTPEDDRSRELAFGLARRLAADAPREWTRLDAVFALTTTESVARVFYTGRDEVVEAVPNQVVMDLAHAQRDSTAGGQDGPWWRLILGLTSDGDVEVDYDYGEEPFPADQLFSPEAYESDLDVYPRERLPVWLAAYIDDDGDQGRDAAQAVFEERLDRAAGVLAEAVTDLPALDVLWARWVSLAAVFVATGSELGPRIMPSQGWFEGATHSGSTLSLLPGGRAVLSGGVWEAPALDAAYNDGEELPELYRGAPFWVADEVLNPRAGQGMLSFCYWWDGNGWYRGESPSPAEFARAVPGVWTTEVVTDLIVRRLGADRPGDELLSAATALVVAAEERSVRRELITELLGQDSEFDVDGAYYQFFLAELTEPEPAVARG</sequence>
<feature type="region of interest" description="Disordered" evidence="1">
    <location>
        <begin position="95"/>
        <end position="116"/>
    </location>
</feature>
<gene>
    <name evidence="2" type="ORF">KO481_15825</name>
</gene>
<dbReference type="EMBL" id="JAHKNI010000004">
    <property type="protein sequence ID" value="MBU3062987.1"/>
    <property type="molecule type" value="Genomic_DNA"/>
</dbReference>
<accession>A0ABS6AY57</accession>
<evidence type="ECO:0000256" key="1">
    <source>
        <dbReference type="SAM" id="MobiDB-lite"/>
    </source>
</evidence>
<dbReference type="Proteomes" id="UP000733379">
    <property type="component" value="Unassembled WGS sequence"/>
</dbReference>
<dbReference type="InterPro" id="IPR036170">
    <property type="entry name" value="YezG-like_sf"/>
</dbReference>
<dbReference type="RefSeq" id="WP_215917847.1">
    <property type="nucleotide sequence ID" value="NZ_JAHKNI010000004.1"/>
</dbReference>
<dbReference type="SUPFAM" id="SSF160424">
    <property type="entry name" value="BH3703-like"/>
    <property type="match status" value="1"/>
</dbReference>
<evidence type="ECO:0008006" key="4">
    <source>
        <dbReference type="Google" id="ProtNLM"/>
    </source>
</evidence>
<feature type="compositionally biased region" description="Basic and acidic residues" evidence="1">
    <location>
        <begin position="1"/>
        <end position="14"/>
    </location>
</feature>
<comment type="caution">
    <text evidence="2">The sequence shown here is derived from an EMBL/GenBank/DDBJ whole genome shotgun (WGS) entry which is preliminary data.</text>
</comment>
<feature type="region of interest" description="Disordered" evidence="1">
    <location>
        <begin position="1"/>
        <end position="77"/>
    </location>
</feature>